<dbReference type="PANTHER" id="PTHR37817">
    <property type="entry name" value="N-ACETYLTRANSFERASE EIS"/>
    <property type="match status" value="1"/>
</dbReference>
<organism evidence="2 3">
    <name type="scientific">Ponticaulis profundi</name>
    <dbReference type="NCBI Taxonomy" id="2665222"/>
    <lineage>
        <taxon>Bacteria</taxon>
        <taxon>Pseudomonadati</taxon>
        <taxon>Pseudomonadota</taxon>
        <taxon>Alphaproteobacteria</taxon>
        <taxon>Hyphomonadales</taxon>
        <taxon>Hyphomonadaceae</taxon>
        <taxon>Ponticaulis</taxon>
    </lineage>
</organism>
<dbReference type="InterPro" id="IPR016181">
    <property type="entry name" value="Acyl_CoA_acyltransferase"/>
</dbReference>
<dbReference type="GO" id="GO:0016746">
    <property type="term" value="F:acyltransferase activity"/>
    <property type="evidence" value="ECO:0007669"/>
    <property type="project" value="UniProtKB-KW"/>
</dbReference>
<dbReference type="EC" id="2.3.-.-" evidence="2"/>
<name>A0ABW1S5D8_9PROT</name>
<protein>
    <submittedName>
        <fullName evidence="2">GNAT family N-acetyltransferase</fullName>
        <ecNumber evidence="2">2.3.-.-</ecNumber>
    </submittedName>
</protein>
<proteinExistence type="predicted"/>
<feature type="domain" description="N-acetyltransferase" evidence="1">
    <location>
        <begin position="7"/>
        <end position="153"/>
    </location>
</feature>
<keyword evidence="2" id="KW-0012">Acyltransferase</keyword>
<gene>
    <name evidence="2" type="ORF">ACFQDM_02255</name>
</gene>
<dbReference type="InterPro" id="IPR051554">
    <property type="entry name" value="Acetyltransferase_Eis"/>
</dbReference>
<accession>A0ABW1S5D8</accession>
<reference evidence="3" key="1">
    <citation type="journal article" date="2019" name="Int. J. Syst. Evol. Microbiol.">
        <title>The Global Catalogue of Microorganisms (GCM) 10K type strain sequencing project: providing services to taxonomists for standard genome sequencing and annotation.</title>
        <authorList>
            <consortium name="The Broad Institute Genomics Platform"/>
            <consortium name="The Broad Institute Genome Sequencing Center for Infectious Disease"/>
            <person name="Wu L."/>
            <person name="Ma J."/>
        </authorList>
    </citation>
    <scope>NUCLEOTIDE SEQUENCE [LARGE SCALE GENOMIC DNA]</scope>
    <source>
        <strain evidence="3">CGMCC-1.15741</strain>
    </source>
</reference>
<dbReference type="Proteomes" id="UP001596303">
    <property type="component" value="Unassembled WGS sequence"/>
</dbReference>
<dbReference type="Pfam" id="PF13527">
    <property type="entry name" value="Acetyltransf_9"/>
    <property type="match status" value="1"/>
</dbReference>
<sequence>MKPKLPISIRPAKRADIQEIMDLHEDAFDQEDEARIVEALADDGESLLSLVALNEDGWIVGHIQFFPIEVINHDRPANFAGFGPVSAASELQNRGIGTALIEAGLKTIKDQGIQKVFVLGHPKFYKRFGFSQQETVGFAAAWGGPAFMALRLNSGGPEFGELVYPAAFAEN</sequence>
<comment type="caution">
    <text evidence="2">The sequence shown here is derived from an EMBL/GenBank/DDBJ whole genome shotgun (WGS) entry which is preliminary data.</text>
</comment>
<dbReference type="Gene3D" id="3.40.630.30">
    <property type="match status" value="1"/>
</dbReference>
<dbReference type="RefSeq" id="WP_377374885.1">
    <property type="nucleotide sequence ID" value="NZ_JBHSSW010000003.1"/>
</dbReference>
<dbReference type="PROSITE" id="PS51186">
    <property type="entry name" value="GNAT"/>
    <property type="match status" value="1"/>
</dbReference>
<evidence type="ECO:0000259" key="1">
    <source>
        <dbReference type="PROSITE" id="PS51186"/>
    </source>
</evidence>
<dbReference type="CDD" id="cd04301">
    <property type="entry name" value="NAT_SF"/>
    <property type="match status" value="1"/>
</dbReference>
<evidence type="ECO:0000313" key="2">
    <source>
        <dbReference type="EMBL" id="MFC6196880.1"/>
    </source>
</evidence>
<dbReference type="EMBL" id="JBHSSW010000003">
    <property type="protein sequence ID" value="MFC6196880.1"/>
    <property type="molecule type" value="Genomic_DNA"/>
</dbReference>
<dbReference type="PANTHER" id="PTHR37817:SF1">
    <property type="entry name" value="N-ACETYLTRANSFERASE EIS"/>
    <property type="match status" value="1"/>
</dbReference>
<dbReference type="SUPFAM" id="SSF55729">
    <property type="entry name" value="Acyl-CoA N-acyltransferases (Nat)"/>
    <property type="match status" value="1"/>
</dbReference>
<keyword evidence="2" id="KW-0808">Transferase</keyword>
<dbReference type="InterPro" id="IPR000182">
    <property type="entry name" value="GNAT_dom"/>
</dbReference>
<keyword evidence="3" id="KW-1185">Reference proteome</keyword>
<evidence type="ECO:0000313" key="3">
    <source>
        <dbReference type="Proteomes" id="UP001596303"/>
    </source>
</evidence>